<dbReference type="Gene3D" id="1.50.10.10">
    <property type="match status" value="1"/>
</dbReference>
<evidence type="ECO:0000313" key="12">
    <source>
        <dbReference type="Proteomes" id="UP001595962"/>
    </source>
</evidence>
<evidence type="ECO:0000256" key="2">
    <source>
        <dbReference type="ARBA" id="ARBA00022801"/>
    </source>
</evidence>
<dbReference type="InterPro" id="IPR012341">
    <property type="entry name" value="6hp_glycosidase-like_sf"/>
</dbReference>
<keyword evidence="12" id="KW-1185">Reference proteome</keyword>
<dbReference type="RefSeq" id="WP_377334169.1">
    <property type="nucleotide sequence ID" value="NZ_JBHSGB010000010.1"/>
</dbReference>
<feature type="active site" evidence="6">
    <location>
        <position position="497"/>
    </location>
</feature>
<evidence type="ECO:0000256" key="8">
    <source>
        <dbReference type="RuleBase" id="RU361166"/>
    </source>
</evidence>
<protein>
    <recommendedName>
        <fullName evidence="8">Endoglucanase</fullName>
        <ecNumber evidence="8">3.2.1.4</ecNumber>
    </recommendedName>
</protein>
<evidence type="ECO:0000256" key="1">
    <source>
        <dbReference type="ARBA" id="ARBA00007072"/>
    </source>
</evidence>
<evidence type="ECO:0000256" key="3">
    <source>
        <dbReference type="ARBA" id="ARBA00023277"/>
    </source>
</evidence>
<evidence type="ECO:0000256" key="7">
    <source>
        <dbReference type="PROSITE-ProRule" id="PRU10060"/>
    </source>
</evidence>
<comment type="catalytic activity">
    <reaction evidence="8">
        <text>Endohydrolysis of (1-&gt;4)-beta-D-glucosidic linkages in cellulose, lichenin and cereal beta-D-glucans.</text>
        <dbReference type="EC" id="3.2.1.4"/>
    </reaction>
</comment>
<feature type="domain" description="Cellulase Ig-like" evidence="10">
    <location>
        <begin position="30"/>
        <end position="106"/>
    </location>
</feature>
<organism evidence="11 12">
    <name type="scientific">Rheinheimera marina</name>
    <dbReference type="NCBI Taxonomy" id="1774958"/>
    <lineage>
        <taxon>Bacteria</taxon>
        <taxon>Pseudomonadati</taxon>
        <taxon>Pseudomonadota</taxon>
        <taxon>Gammaproteobacteria</taxon>
        <taxon>Chromatiales</taxon>
        <taxon>Chromatiaceae</taxon>
        <taxon>Rheinheimera</taxon>
    </lineage>
</organism>
<keyword evidence="3 6" id="KW-0119">Carbohydrate metabolism</keyword>
<dbReference type="Pfam" id="PF00759">
    <property type="entry name" value="Glyco_hydro_9"/>
    <property type="match status" value="1"/>
</dbReference>
<keyword evidence="5 6" id="KW-0624">Polysaccharide degradation</keyword>
<dbReference type="Proteomes" id="UP001595962">
    <property type="component" value="Unassembled WGS sequence"/>
</dbReference>
<evidence type="ECO:0000259" key="9">
    <source>
        <dbReference type="Pfam" id="PF00759"/>
    </source>
</evidence>
<evidence type="ECO:0000256" key="4">
    <source>
        <dbReference type="ARBA" id="ARBA00023295"/>
    </source>
</evidence>
<dbReference type="CDD" id="cd02850">
    <property type="entry name" value="E_set_Cellulase_N"/>
    <property type="match status" value="1"/>
</dbReference>
<dbReference type="PANTHER" id="PTHR22298">
    <property type="entry name" value="ENDO-1,4-BETA-GLUCANASE"/>
    <property type="match status" value="1"/>
</dbReference>
<comment type="caution">
    <text evidence="11">The sequence shown here is derived from an EMBL/GenBank/DDBJ whole genome shotgun (WGS) entry which is preliminary data.</text>
</comment>
<reference evidence="12" key="1">
    <citation type="journal article" date="2019" name="Int. J. Syst. Evol. Microbiol.">
        <title>The Global Catalogue of Microorganisms (GCM) 10K type strain sequencing project: providing services to taxonomists for standard genome sequencing and annotation.</title>
        <authorList>
            <consortium name="The Broad Institute Genomics Platform"/>
            <consortium name="The Broad Institute Genome Sequencing Center for Infectious Disease"/>
            <person name="Wu L."/>
            <person name="Ma J."/>
        </authorList>
    </citation>
    <scope>NUCLEOTIDE SEQUENCE [LARGE SCALE GENOMIC DNA]</scope>
    <source>
        <strain evidence="12">DT28</strain>
    </source>
</reference>
<keyword evidence="8" id="KW-0136">Cellulose degradation</keyword>
<dbReference type="PROSITE" id="PS00592">
    <property type="entry name" value="GH9_2"/>
    <property type="match status" value="1"/>
</dbReference>
<sequence length="573" mass="62539">MKPWRYARGLLALASAAWLCGCATTSPSCPAVRMNQLGFAPEQPKLLVLEASSAVRYQALDSQGKLLLSGRTATPEFWAEAGRKAAVLDLSALQTAGDYSLLLEGCQAAQLVQVRPAPWAAAHDAVAKAYYFNRASTALTAELAGPWARAAGHPDDQVRIHASAASASRPAGTVLSSPQGWYDAGDYNKYVVNSGVTLLTMLQAWTDFAGFYQQRRWAIPESGNTLPDLLDETLWNLRWLRTMQDPADGGVYHKLTNLKFDGTVMPAQANSPRYLVQKTTAAALNYAAVMAKASQVLQQFDRQLPGLAADYAQSAVQAWHWAKANPAVVYQQPSDVSTGAYGDDKLTDEFATAAAQLFLLTGDPAYWLEFSAFNVPMQVASWNNPVALVYWQLLRSETLTESQKQPLKTAFLAEAELFLHQQQQSPYRVALIKSDFIWGSNSVAAGKAVLLYQSYLLSGQAQYRQAALNLLDYLFGRNPTGYSFVTGVGSQTPQHIHHRPSEADGVKAPVPGWLAGGPNPGQQDKCNYTSRQPALSYLDDYCSYASNEIAINWNAPLLYLLAAFAAEKHSSEH</sequence>
<dbReference type="InterPro" id="IPR018221">
    <property type="entry name" value="Glyco_hydro_9_His_AS"/>
</dbReference>
<dbReference type="InterPro" id="IPR013783">
    <property type="entry name" value="Ig-like_fold"/>
</dbReference>
<accession>A0ABV9JN34</accession>
<gene>
    <name evidence="11" type="ORF">ACFO3I_11720</name>
</gene>
<dbReference type="Gene3D" id="2.60.40.10">
    <property type="entry name" value="Immunoglobulins"/>
    <property type="match status" value="1"/>
</dbReference>
<evidence type="ECO:0000256" key="5">
    <source>
        <dbReference type="ARBA" id="ARBA00023326"/>
    </source>
</evidence>
<proteinExistence type="inferred from homology"/>
<keyword evidence="2 6" id="KW-0378">Hydrolase</keyword>
<dbReference type="InterPro" id="IPR008928">
    <property type="entry name" value="6-hairpin_glycosidase_sf"/>
</dbReference>
<dbReference type="EC" id="3.2.1.4" evidence="8"/>
<dbReference type="PROSITE" id="PS51257">
    <property type="entry name" value="PROKAR_LIPOPROTEIN"/>
    <property type="match status" value="1"/>
</dbReference>
<keyword evidence="4 6" id="KW-0326">Glycosidase</keyword>
<dbReference type="SUPFAM" id="SSF81296">
    <property type="entry name" value="E set domains"/>
    <property type="match status" value="1"/>
</dbReference>
<dbReference type="InterPro" id="IPR033126">
    <property type="entry name" value="Glyco_hydro_9_Asp/Glu_AS"/>
</dbReference>
<feature type="active site" evidence="7">
    <location>
        <position position="548"/>
    </location>
</feature>
<dbReference type="EMBL" id="JBHSGB010000010">
    <property type="protein sequence ID" value="MFC4655680.1"/>
    <property type="molecule type" value="Genomic_DNA"/>
</dbReference>
<dbReference type="Pfam" id="PF02927">
    <property type="entry name" value="CelD_N"/>
    <property type="match status" value="1"/>
</dbReference>
<evidence type="ECO:0000259" key="10">
    <source>
        <dbReference type="Pfam" id="PF02927"/>
    </source>
</evidence>
<dbReference type="InterPro" id="IPR001701">
    <property type="entry name" value="Glyco_hydro_9"/>
</dbReference>
<comment type="similarity">
    <text evidence="1 6 8">Belongs to the glycosyl hydrolase 9 (cellulase E) family.</text>
</comment>
<feature type="signal peptide" evidence="8">
    <location>
        <begin position="1"/>
        <end position="25"/>
    </location>
</feature>
<dbReference type="InterPro" id="IPR004197">
    <property type="entry name" value="Cellulase_Ig-like"/>
</dbReference>
<name>A0ABV9JN34_9GAMM</name>
<feature type="chain" id="PRO_5044965237" description="Endoglucanase" evidence="8">
    <location>
        <begin position="26"/>
        <end position="573"/>
    </location>
</feature>
<evidence type="ECO:0000256" key="6">
    <source>
        <dbReference type="PROSITE-ProRule" id="PRU10059"/>
    </source>
</evidence>
<evidence type="ECO:0000313" key="11">
    <source>
        <dbReference type="EMBL" id="MFC4655680.1"/>
    </source>
</evidence>
<keyword evidence="8" id="KW-0732">Signal</keyword>
<dbReference type="PROSITE" id="PS00698">
    <property type="entry name" value="GH9_3"/>
    <property type="match status" value="1"/>
</dbReference>
<feature type="active site" evidence="7">
    <location>
        <position position="539"/>
    </location>
</feature>
<dbReference type="GO" id="GO:0016787">
    <property type="term" value="F:hydrolase activity"/>
    <property type="evidence" value="ECO:0007669"/>
    <property type="project" value="UniProtKB-KW"/>
</dbReference>
<dbReference type="InterPro" id="IPR014756">
    <property type="entry name" value="Ig_E-set"/>
</dbReference>
<feature type="domain" description="Glycoside hydrolase family 9" evidence="9">
    <location>
        <begin position="122"/>
        <end position="561"/>
    </location>
</feature>
<dbReference type="SUPFAM" id="SSF48208">
    <property type="entry name" value="Six-hairpin glycosidases"/>
    <property type="match status" value="1"/>
</dbReference>